<proteinExistence type="predicted"/>
<dbReference type="InterPro" id="IPR013783">
    <property type="entry name" value="Ig-like_fold"/>
</dbReference>
<feature type="non-terminal residue" evidence="1">
    <location>
        <position position="1"/>
    </location>
</feature>
<comment type="caution">
    <text evidence="1">The sequence shown here is derived from an EMBL/GenBank/DDBJ whole genome shotgun (WGS) entry which is preliminary data.</text>
</comment>
<dbReference type="EMBL" id="BARV01030329">
    <property type="protein sequence ID" value="GAI40082.1"/>
    <property type="molecule type" value="Genomic_DNA"/>
</dbReference>
<gene>
    <name evidence="1" type="ORF">S06H3_48186</name>
</gene>
<dbReference type="Gene3D" id="2.60.40.10">
    <property type="entry name" value="Immunoglobulins"/>
    <property type="match status" value="1"/>
</dbReference>
<reference evidence="1" key="1">
    <citation type="journal article" date="2014" name="Front. Microbiol.">
        <title>High frequency of phylogenetically diverse reductive dehalogenase-homologous genes in deep subseafloor sedimentary metagenomes.</title>
        <authorList>
            <person name="Kawai M."/>
            <person name="Futagami T."/>
            <person name="Toyoda A."/>
            <person name="Takaki Y."/>
            <person name="Nishi S."/>
            <person name="Hori S."/>
            <person name="Arai W."/>
            <person name="Tsubouchi T."/>
            <person name="Morono Y."/>
            <person name="Uchiyama I."/>
            <person name="Ito T."/>
            <person name="Fujiyama A."/>
            <person name="Inagaki F."/>
            <person name="Takami H."/>
        </authorList>
    </citation>
    <scope>NUCLEOTIDE SEQUENCE</scope>
    <source>
        <strain evidence="1">Expedition CK06-06</strain>
    </source>
</reference>
<organism evidence="1">
    <name type="scientific">marine sediment metagenome</name>
    <dbReference type="NCBI Taxonomy" id="412755"/>
    <lineage>
        <taxon>unclassified sequences</taxon>
        <taxon>metagenomes</taxon>
        <taxon>ecological metagenomes</taxon>
    </lineage>
</organism>
<name>X1N7V7_9ZZZZ</name>
<sequence>DKDTYTADIAKVEDWVFRTTDCDILAGRITYLLSCLTAVNLGPAIIAAGGIAYAGYNRTWWWATEDKPEIEKDPYEDWYAEGYLRASNELPMTLIRGGTVAQAVERCWNEYTRWVHIWETDPERANDQWAAEIIKYLLWDRDCLTALGDTSAKIIAEVGIYTAMRVEVAPPAEVDWGVPIIFSGYLEERETGARMPGKTINLLENETIIASTTTDDDGKWAFTLTPDAGEYTLYTEFPGEGEHRVSRAGRYTVRV</sequence>
<protein>
    <recommendedName>
        <fullName evidence="2">Carboxypeptidase regulatory-like domain-containing protein</fullName>
    </recommendedName>
</protein>
<accession>X1N7V7</accession>
<dbReference type="SUPFAM" id="SSF49478">
    <property type="entry name" value="Cna protein B-type domain"/>
    <property type="match status" value="1"/>
</dbReference>
<feature type="non-terminal residue" evidence="1">
    <location>
        <position position="255"/>
    </location>
</feature>
<evidence type="ECO:0008006" key="2">
    <source>
        <dbReference type="Google" id="ProtNLM"/>
    </source>
</evidence>
<dbReference type="AlphaFoldDB" id="X1N7V7"/>
<evidence type="ECO:0000313" key="1">
    <source>
        <dbReference type="EMBL" id="GAI40082.1"/>
    </source>
</evidence>